<protein>
    <submittedName>
        <fullName evidence="2">Nuclear transport factor 2 family protein</fullName>
    </submittedName>
</protein>
<evidence type="ECO:0000259" key="1">
    <source>
        <dbReference type="Pfam" id="PF12680"/>
    </source>
</evidence>
<keyword evidence="3" id="KW-1185">Reference proteome</keyword>
<dbReference type="EMBL" id="JAAGKO020000029">
    <property type="protein sequence ID" value="MDI5964986.1"/>
    <property type="molecule type" value="Genomic_DNA"/>
</dbReference>
<name>A0ABT6W654_9ACTN</name>
<dbReference type="RefSeq" id="WP_271324932.1">
    <property type="nucleotide sequence ID" value="NZ_JAAGKO020000029.1"/>
</dbReference>
<dbReference type="Proteomes" id="UP001156398">
    <property type="component" value="Unassembled WGS sequence"/>
</dbReference>
<feature type="domain" description="SnoaL-like" evidence="1">
    <location>
        <begin position="32"/>
        <end position="141"/>
    </location>
</feature>
<reference evidence="2 3" key="1">
    <citation type="submission" date="2023-05" db="EMBL/GenBank/DDBJ databases">
        <title>Streptantibioticus silvisoli sp. nov., acidotolerant actinomycetes 1 from pine litter.</title>
        <authorList>
            <person name="Swiecimska M."/>
            <person name="Golinska P."/>
            <person name="Sangal V."/>
            <person name="Wachnowicz B."/>
            <person name="Goodfellow M."/>
        </authorList>
    </citation>
    <scope>NUCLEOTIDE SEQUENCE [LARGE SCALE GENOMIC DNA]</scope>
    <source>
        <strain evidence="2 3">SL54</strain>
    </source>
</reference>
<dbReference type="InterPro" id="IPR032710">
    <property type="entry name" value="NTF2-like_dom_sf"/>
</dbReference>
<dbReference type="Gene3D" id="3.10.450.50">
    <property type="match status" value="1"/>
</dbReference>
<comment type="caution">
    <text evidence="2">The sequence shown here is derived from an EMBL/GenBank/DDBJ whole genome shotgun (WGS) entry which is preliminary data.</text>
</comment>
<sequence length="161" mass="17939">MTGALISFYGRSVNERSTKKEVAMTATSREVVEQVLRAGREMDTERFVSLIAPDGYVEWPYRPAGMPGRLEGREQIRDFLTAQAKGLVRFDEYRNTVIHETADPEVVIVEYDAHGTVIPTGAPLRQTIIAVLRIRDGLVVSYRDYLNPLVLAETLASVGNA</sequence>
<evidence type="ECO:0000313" key="3">
    <source>
        <dbReference type="Proteomes" id="UP001156398"/>
    </source>
</evidence>
<evidence type="ECO:0000313" key="2">
    <source>
        <dbReference type="EMBL" id="MDI5964986.1"/>
    </source>
</evidence>
<gene>
    <name evidence="2" type="ORF">POF43_020050</name>
</gene>
<accession>A0ABT6W654</accession>
<dbReference type="InterPro" id="IPR037401">
    <property type="entry name" value="SnoaL-like"/>
</dbReference>
<dbReference type="Pfam" id="PF12680">
    <property type="entry name" value="SnoaL_2"/>
    <property type="match status" value="1"/>
</dbReference>
<organism evidence="2 3">
    <name type="scientific">Streptantibioticus silvisoli</name>
    <dbReference type="NCBI Taxonomy" id="2705255"/>
    <lineage>
        <taxon>Bacteria</taxon>
        <taxon>Bacillati</taxon>
        <taxon>Actinomycetota</taxon>
        <taxon>Actinomycetes</taxon>
        <taxon>Kitasatosporales</taxon>
        <taxon>Streptomycetaceae</taxon>
        <taxon>Streptantibioticus</taxon>
    </lineage>
</organism>
<dbReference type="SUPFAM" id="SSF54427">
    <property type="entry name" value="NTF2-like"/>
    <property type="match status" value="1"/>
</dbReference>
<proteinExistence type="predicted"/>